<keyword evidence="2" id="KW-1185">Reference proteome</keyword>
<proteinExistence type="predicted"/>
<protein>
    <recommendedName>
        <fullName evidence="3">Lanthionine synthetase</fullName>
    </recommendedName>
</protein>
<dbReference type="Proteomes" id="UP000637628">
    <property type="component" value="Unassembled WGS sequence"/>
</dbReference>
<gene>
    <name evidence="1" type="ORF">Adu01nite_13720</name>
</gene>
<dbReference type="SMART" id="SM01260">
    <property type="entry name" value="LANC_like"/>
    <property type="match status" value="1"/>
</dbReference>
<name>A0ABQ3YR70_9ACTN</name>
<dbReference type="Pfam" id="PF05147">
    <property type="entry name" value="LANC_like"/>
    <property type="match status" value="1"/>
</dbReference>
<dbReference type="SUPFAM" id="SSF158745">
    <property type="entry name" value="LanC-like"/>
    <property type="match status" value="1"/>
</dbReference>
<organism evidence="1 2">
    <name type="scientific">Paractinoplanes durhamensis</name>
    <dbReference type="NCBI Taxonomy" id="113563"/>
    <lineage>
        <taxon>Bacteria</taxon>
        <taxon>Bacillati</taxon>
        <taxon>Actinomycetota</taxon>
        <taxon>Actinomycetes</taxon>
        <taxon>Micromonosporales</taxon>
        <taxon>Micromonosporaceae</taxon>
        <taxon>Paractinoplanes</taxon>
    </lineage>
</organism>
<evidence type="ECO:0000313" key="2">
    <source>
        <dbReference type="Proteomes" id="UP000637628"/>
    </source>
</evidence>
<sequence length="405" mass="42138">MSAVSGDVVGQAFAWIESVAVAADGGLSWAEDGKPSDDLYVGTASVLLGCTEALSAGACGAVTRVAAGARDRLLHIASNGAEIEDGLFEGWPGVAVALRAWADVTGDEAAGKAAATVTAAVAERMRRRDDDPARCTDVISGDAGVLLALVDDCADPAVAEAAVKLADGLAGLALERPDGLHWQMMMTPEYEHLLPGFSHGTAGVAYALARVGETLGRTDLIDVAVRAADGLLALGHQPGGGWAVPLLIPPKPDRPTVNFGWCHGPTGTLRLFALLDTLVPDPRWGRGIEACLQGLRDSRIPERLYPGYWDNVARCCGTAGVGQVLLNRHHATGDPSLLAWSQRLADDVIARRLTTPAGVTWSNVEHTATPPDLPPEPGFMQGSAGVAGWLARLDTPGSGPVLPWL</sequence>
<dbReference type="CDD" id="cd04434">
    <property type="entry name" value="LanC_like"/>
    <property type="match status" value="1"/>
</dbReference>
<dbReference type="PRINTS" id="PR01950">
    <property type="entry name" value="LANCSUPER"/>
</dbReference>
<evidence type="ECO:0000313" key="1">
    <source>
        <dbReference type="EMBL" id="GIE00022.1"/>
    </source>
</evidence>
<evidence type="ECO:0008006" key="3">
    <source>
        <dbReference type="Google" id="ProtNLM"/>
    </source>
</evidence>
<dbReference type="EMBL" id="BOML01000013">
    <property type="protein sequence ID" value="GIE00022.1"/>
    <property type="molecule type" value="Genomic_DNA"/>
</dbReference>
<dbReference type="Gene3D" id="1.50.10.20">
    <property type="match status" value="1"/>
</dbReference>
<comment type="caution">
    <text evidence="1">The sequence shown here is derived from an EMBL/GenBank/DDBJ whole genome shotgun (WGS) entry which is preliminary data.</text>
</comment>
<accession>A0ABQ3YR70</accession>
<reference evidence="1 2" key="1">
    <citation type="submission" date="2021-01" db="EMBL/GenBank/DDBJ databases">
        <title>Whole genome shotgun sequence of Actinoplanes durhamensis NBRC 14914.</title>
        <authorList>
            <person name="Komaki H."/>
            <person name="Tamura T."/>
        </authorList>
    </citation>
    <scope>NUCLEOTIDE SEQUENCE [LARGE SCALE GENOMIC DNA]</scope>
    <source>
        <strain evidence="1 2">NBRC 14914</strain>
    </source>
</reference>
<dbReference type="InterPro" id="IPR007822">
    <property type="entry name" value="LANC-like"/>
</dbReference>